<dbReference type="eggNOG" id="COG2197">
    <property type="taxonomic scope" value="Bacteria"/>
</dbReference>
<feature type="domain" description="HTH luxR-type" evidence="4">
    <location>
        <begin position="208"/>
        <end position="273"/>
    </location>
</feature>
<dbReference type="SUPFAM" id="SSF46894">
    <property type="entry name" value="C-terminal effector domain of the bipartite response regulators"/>
    <property type="match status" value="1"/>
</dbReference>
<dbReference type="InterPro" id="IPR000792">
    <property type="entry name" value="Tscrpt_reg_LuxR_C"/>
</dbReference>
<evidence type="ECO:0000259" key="4">
    <source>
        <dbReference type="PROSITE" id="PS50043"/>
    </source>
</evidence>
<dbReference type="Gene3D" id="1.10.10.10">
    <property type="entry name" value="Winged helix-like DNA-binding domain superfamily/Winged helix DNA-binding domain"/>
    <property type="match status" value="1"/>
</dbReference>
<dbReference type="PANTHER" id="PTHR44688:SF16">
    <property type="entry name" value="DNA-BINDING TRANSCRIPTIONAL ACTIVATOR DEVR_DOSR"/>
    <property type="match status" value="1"/>
</dbReference>
<accession>A0P3V4</accession>
<proteinExistence type="predicted"/>
<evidence type="ECO:0000313" key="5">
    <source>
        <dbReference type="EMBL" id="EAV40298.1"/>
    </source>
</evidence>
<organism evidence="5 6">
    <name type="scientific">Roseibium aggregatum (strain ATCC 25650 / DSM 13394 / JCM 20685 / NBRC 16684 / NCIMB 2208 / IAM 12614 / B1)</name>
    <name type="common">Stappia aggregata</name>
    <dbReference type="NCBI Taxonomy" id="384765"/>
    <lineage>
        <taxon>Bacteria</taxon>
        <taxon>Pseudomonadati</taxon>
        <taxon>Pseudomonadota</taxon>
        <taxon>Alphaproteobacteria</taxon>
        <taxon>Hyphomicrobiales</taxon>
        <taxon>Stappiaceae</taxon>
        <taxon>Roseibium</taxon>
    </lineage>
</organism>
<name>A0P3V4_ROSAI</name>
<comment type="caution">
    <text evidence="5">The sequence shown here is derived from an EMBL/GenBank/DDBJ whole genome shotgun (WGS) entry which is preliminary data.</text>
</comment>
<gene>
    <name evidence="5" type="ORF">SIAM614_28741</name>
</gene>
<dbReference type="Proteomes" id="UP000004848">
    <property type="component" value="Unassembled WGS sequence"/>
</dbReference>
<dbReference type="SMART" id="SM00421">
    <property type="entry name" value="HTH_LUXR"/>
    <property type="match status" value="1"/>
</dbReference>
<keyword evidence="1" id="KW-0805">Transcription regulation</keyword>
<dbReference type="Pfam" id="PF00196">
    <property type="entry name" value="GerE"/>
    <property type="match status" value="1"/>
</dbReference>
<dbReference type="InterPro" id="IPR036388">
    <property type="entry name" value="WH-like_DNA-bd_sf"/>
</dbReference>
<dbReference type="GO" id="GO:0003677">
    <property type="term" value="F:DNA binding"/>
    <property type="evidence" value="ECO:0007669"/>
    <property type="project" value="UniProtKB-KW"/>
</dbReference>
<protein>
    <submittedName>
        <fullName evidence="5">Transcriptional regulator, LuxR family protein</fullName>
    </submittedName>
</protein>
<evidence type="ECO:0000256" key="3">
    <source>
        <dbReference type="ARBA" id="ARBA00023163"/>
    </source>
</evidence>
<dbReference type="PANTHER" id="PTHR44688">
    <property type="entry name" value="DNA-BINDING TRANSCRIPTIONAL ACTIVATOR DEVR_DOSR"/>
    <property type="match status" value="1"/>
</dbReference>
<dbReference type="PRINTS" id="PR00038">
    <property type="entry name" value="HTHLUXR"/>
</dbReference>
<keyword evidence="3" id="KW-0804">Transcription</keyword>
<dbReference type="InterPro" id="IPR016032">
    <property type="entry name" value="Sig_transdc_resp-reg_C-effctor"/>
</dbReference>
<evidence type="ECO:0000256" key="1">
    <source>
        <dbReference type="ARBA" id="ARBA00023015"/>
    </source>
</evidence>
<reference evidence="5 6" key="1">
    <citation type="submission" date="2006-05" db="EMBL/GenBank/DDBJ databases">
        <authorList>
            <person name="King G."/>
            <person name="Ferriera S."/>
            <person name="Johnson J."/>
            <person name="Kravitz S."/>
            <person name="Beeson K."/>
            <person name="Sutton G."/>
            <person name="Rogers Y.-H."/>
            <person name="Friedman R."/>
            <person name="Frazier M."/>
            <person name="Venter J.C."/>
        </authorList>
    </citation>
    <scope>NUCLEOTIDE SEQUENCE [LARGE SCALE GENOMIC DNA]</scope>
    <source>
        <strain evidence="6">ATCC 25650 / DSM 13394 / JCM 20685 / NBRC 16684 / NCIMB 2208 / IAM 12614 / B1</strain>
    </source>
</reference>
<keyword evidence="2" id="KW-0238">DNA-binding</keyword>
<evidence type="ECO:0000256" key="2">
    <source>
        <dbReference type="ARBA" id="ARBA00023125"/>
    </source>
</evidence>
<dbReference type="AlphaFoldDB" id="A0P3V4"/>
<dbReference type="PROSITE" id="PS50043">
    <property type="entry name" value="HTH_LUXR_2"/>
    <property type="match status" value="1"/>
</dbReference>
<dbReference type="GO" id="GO:0006355">
    <property type="term" value="P:regulation of DNA-templated transcription"/>
    <property type="evidence" value="ECO:0007669"/>
    <property type="project" value="InterPro"/>
</dbReference>
<sequence length="281" mass="31443">MPKPIRSVPPGILMPITPMSLGRIYMLWDNLADYDVGDIHVSRRFLLETVCSLIGAQNADWIGCVRLSSPQSRDPMKGWRPRTLFTLTPYDNTSAAIDAAFEEMDKGEPNITTTRNVELAGTFRVLSLKELATPEWFEGPSYKNYYKALDRQDSLWAGIPINAGAEIQIGFHRSFASKPFTTDDQEIVSHALRGIRWFFKHQMLGEGVGVASAPLTPVEQQVLQGLLLGLTEKQIAEQNNQSPHTTHDHVKRIFRKYGVSSRSALMALWLGKGLISNHTPP</sequence>
<evidence type="ECO:0000313" key="6">
    <source>
        <dbReference type="Proteomes" id="UP000004848"/>
    </source>
</evidence>
<dbReference type="EMBL" id="AAUW01000034">
    <property type="protein sequence ID" value="EAV40298.1"/>
    <property type="molecule type" value="Genomic_DNA"/>
</dbReference>